<organism evidence="2 3">
    <name type="scientific">Actinomadura viridis</name>
    <dbReference type="NCBI Taxonomy" id="58110"/>
    <lineage>
        <taxon>Bacteria</taxon>
        <taxon>Bacillati</taxon>
        <taxon>Actinomycetota</taxon>
        <taxon>Actinomycetes</taxon>
        <taxon>Streptosporangiales</taxon>
        <taxon>Thermomonosporaceae</taxon>
        <taxon>Actinomadura</taxon>
    </lineage>
</organism>
<gene>
    <name evidence="2" type="ORF">IW256_002951</name>
</gene>
<feature type="transmembrane region" description="Helical" evidence="1">
    <location>
        <begin position="48"/>
        <end position="68"/>
    </location>
</feature>
<keyword evidence="1" id="KW-0812">Transmembrane</keyword>
<feature type="transmembrane region" description="Helical" evidence="1">
    <location>
        <begin position="80"/>
        <end position="100"/>
    </location>
</feature>
<keyword evidence="1" id="KW-0472">Membrane</keyword>
<evidence type="ECO:0000313" key="3">
    <source>
        <dbReference type="Proteomes" id="UP000614047"/>
    </source>
</evidence>
<evidence type="ECO:0000256" key="1">
    <source>
        <dbReference type="SAM" id="Phobius"/>
    </source>
</evidence>
<dbReference type="Proteomes" id="UP000614047">
    <property type="component" value="Unassembled WGS sequence"/>
</dbReference>
<dbReference type="AlphaFoldDB" id="A0A931DLI5"/>
<accession>A0A931DLI5</accession>
<name>A0A931DLI5_9ACTN</name>
<sequence length="140" mass="15371">MMDTNSGNFLFDIWLRRPVLSSVLAFLPLLIMAPGIHRVAAGMPDHSWAAALVFVAVPSSSALTFLIYRKKVHRIPPGQMMALLWSWGNLPLLFAIVLVLFGAATWSFWVAVIAVGVHLGWMAWMAPKIGAARTESDPTT</sequence>
<keyword evidence="1" id="KW-1133">Transmembrane helix</keyword>
<proteinExistence type="predicted"/>
<protein>
    <submittedName>
        <fullName evidence="2">Uncharacterized protein</fullName>
    </submittedName>
</protein>
<evidence type="ECO:0000313" key="2">
    <source>
        <dbReference type="EMBL" id="MBG6088838.1"/>
    </source>
</evidence>
<dbReference type="EMBL" id="JADOUA010000001">
    <property type="protein sequence ID" value="MBG6088838.1"/>
    <property type="molecule type" value="Genomic_DNA"/>
</dbReference>
<dbReference type="RefSeq" id="WP_197011515.1">
    <property type="nucleotide sequence ID" value="NZ_BAABES010000005.1"/>
</dbReference>
<keyword evidence="3" id="KW-1185">Reference proteome</keyword>
<feature type="transmembrane region" description="Helical" evidence="1">
    <location>
        <begin position="106"/>
        <end position="124"/>
    </location>
</feature>
<comment type="caution">
    <text evidence="2">The sequence shown here is derived from an EMBL/GenBank/DDBJ whole genome shotgun (WGS) entry which is preliminary data.</text>
</comment>
<reference evidence="2" key="1">
    <citation type="submission" date="2020-11" db="EMBL/GenBank/DDBJ databases">
        <title>Sequencing the genomes of 1000 actinobacteria strains.</title>
        <authorList>
            <person name="Klenk H.-P."/>
        </authorList>
    </citation>
    <scope>NUCLEOTIDE SEQUENCE</scope>
    <source>
        <strain evidence="2">DSM 43175</strain>
    </source>
</reference>